<comment type="caution">
    <text evidence="2">The sequence shown here is derived from an EMBL/GenBank/DDBJ whole genome shotgun (WGS) entry which is preliminary data.</text>
</comment>
<dbReference type="EMBL" id="JANGAC010000037">
    <property type="protein sequence ID" value="MCQ4925841.1"/>
    <property type="molecule type" value="Genomic_DNA"/>
</dbReference>
<keyword evidence="3" id="KW-1185">Reference proteome</keyword>
<evidence type="ECO:0000313" key="3">
    <source>
        <dbReference type="Proteomes" id="UP001524478"/>
    </source>
</evidence>
<reference evidence="2 3" key="1">
    <citation type="submission" date="2022-06" db="EMBL/GenBank/DDBJ databases">
        <title>Isolation of gut microbiota from human fecal samples.</title>
        <authorList>
            <person name="Pamer E.G."/>
            <person name="Barat B."/>
            <person name="Waligurski E."/>
            <person name="Medina S."/>
            <person name="Paddock L."/>
            <person name="Mostad J."/>
        </authorList>
    </citation>
    <scope>NUCLEOTIDE SEQUENCE [LARGE SCALE GENOMIC DNA]</scope>
    <source>
        <strain evidence="2 3">DFI.7.95</strain>
    </source>
</reference>
<keyword evidence="1" id="KW-0472">Membrane</keyword>
<keyword evidence="1" id="KW-0812">Transmembrane</keyword>
<evidence type="ECO:0000313" key="2">
    <source>
        <dbReference type="EMBL" id="MCQ4925841.1"/>
    </source>
</evidence>
<proteinExistence type="predicted"/>
<feature type="transmembrane region" description="Helical" evidence="1">
    <location>
        <begin position="53"/>
        <end position="71"/>
    </location>
</feature>
<evidence type="ECO:0000256" key="1">
    <source>
        <dbReference type="SAM" id="Phobius"/>
    </source>
</evidence>
<gene>
    <name evidence="2" type="ORF">NE686_22300</name>
</gene>
<dbReference type="RefSeq" id="WP_216554890.1">
    <property type="nucleotide sequence ID" value="NZ_JAHLOH010000013.1"/>
</dbReference>
<dbReference type="Proteomes" id="UP001524478">
    <property type="component" value="Unassembled WGS sequence"/>
</dbReference>
<protein>
    <submittedName>
        <fullName evidence="2">Uncharacterized protein</fullName>
    </submittedName>
</protein>
<keyword evidence="1" id="KW-1133">Transmembrane helix</keyword>
<name>A0ABT1SH86_9FIRM</name>
<sequence length="103" mass="11954">MNKDRLGNELNIIMECEAKDIELSQGLRDRILRNRKKTIGEKIRDFLNKEIEIPLVPMVASFIIFFIIVGVPKDIMVKSENIIDLGSTQIIVREERRVSSREN</sequence>
<accession>A0ABT1SH86</accession>
<organism evidence="2 3">
    <name type="scientific">Tissierella carlieri</name>
    <dbReference type="NCBI Taxonomy" id="689904"/>
    <lineage>
        <taxon>Bacteria</taxon>
        <taxon>Bacillati</taxon>
        <taxon>Bacillota</taxon>
        <taxon>Tissierellia</taxon>
        <taxon>Tissierellales</taxon>
        <taxon>Tissierellaceae</taxon>
        <taxon>Tissierella</taxon>
    </lineage>
</organism>